<organism evidence="8 9">
    <name type="scientific">Loigolactobacillus coryniformis subsp. coryniformis KCTC 3167 = DSM 20001</name>
    <dbReference type="NCBI Taxonomy" id="913848"/>
    <lineage>
        <taxon>Bacteria</taxon>
        <taxon>Bacillati</taxon>
        <taxon>Bacillota</taxon>
        <taxon>Bacilli</taxon>
        <taxon>Lactobacillales</taxon>
        <taxon>Lactobacillaceae</taxon>
        <taxon>Loigolactobacillus</taxon>
    </lineage>
</organism>
<dbReference type="PANTHER" id="PTHR43201:SF5">
    <property type="entry name" value="MEDIUM-CHAIN ACYL-COA LIGASE ACSF2, MITOCHONDRIAL"/>
    <property type="match status" value="1"/>
</dbReference>
<dbReference type="HAMAP" id="MF_00731">
    <property type="entry name" value="MenE"/>
    <property type="match status" value="1"/>
</dbReference>
<evidence type="ECO:0000259" key="6">
    <source>
        <dbReference type="Pfam" id="PF00501"/>
    </source>
</evidence>
<dbReference type="InterPro" id="IPR025110">
    <property type="entry name" value="AMP-bd_C"/>
</dbReference>
<dbReference type="Pfam" id="PF00501">
    <property type="entry name" value="AMP-binding"/>
    <property type="match status" value="1"/>
</dbReference>
<dbReference type="InterPro" id="IPR045851">
    <property type="entry name" value="AMP-bd_C_sf"/>
</dbReference>
<dbReference type="EMBL" id="AZCN01000100">
    <property type="protein sequence ID" value="KRK14166.1"/>
    <property type="molecule type" value="Genomic_DNA"/>
</dbReference>
<feature type="domain" description="AMP-dependent synthetase/ligase" evidence="6">
    <location>
        <begin position="7"/>
        <end position="333"/>
    </location>
</feature>
<feature type="domain" description="AMP-binding enzyme C-terminal" evidence="7">
    <location>
        <begin position="383"/>
        <end position="456"/>
    </location>
</feature>
<dbReference type="GO" id="GO:0008756">
    <property type="term" value="F:o-succinylbenzoate-CoA ligase activity"/>
    <property type="evidence" value="ECO:0007669"/>
    <property type="project" value="UniProtKB-UniRule"/>
</dbReference>
<dbReference type="NCBIfam" id="TIGR01923">
    <property type="entry name" value="menE"/>
    <property type="match status" value="1"/>
</dbReference>
<sequence length="471" mass="51633">MENWLSKRARLSPQRCAVRTKHEKLTFAELQQQVLQQAGRIKQLQPTGRIAILTDNTLPGYLTILALQQLGFTPVLLNQRLSVDELSQQLTDAAVTLCLAADQLVRPLPVKVVSFSQLAQQAPLPIIPPVEFEPAAVASIMFTSGTSGHAKGVLQTYSNHFYSAIGSVLNLGLTAADSWLCCVPLFHISGLSIMLRGLIYGMTVVLVDHFDAPLINHLLCTQPITTISVVPYMLQKLLQTLPTDQYYQAAFRCMLLGGGPIDRATLNECQQRQIPVIQSYGMTETASQIVALDFANAARKLGSAGQPLFPVQIKIATDQHILVKTPTLAAGYLNQPAAFNRQLHDGWFDTDDIGYLDDEGFLFVQGRSGDMINSGGENIFPGEIEAVYQQHPAVKQIVVAGHADATWGSVPLAYLQLKTPISAAELRDYGRNHLAHYKVPHAFYLVTDFPRTGNGKLKRRALTPDSGTLLK</sequence>
<dbReference type="PATRIC" id="fig|913848.6.peg.141"/>
<dbReference type="GO" id="GO:0005524">
    <property type="term" value="F:ATP binding"/>
    <property type="evidence" value="ECO:0007669"/>
    <property type="project" value="UniProtKB-KW"/>
</dbReference>
<protein>
    <recommendedName>
        <fullName evidence="5">2-succinylbenzoate--CoA ligase</fullName>
        <ecNumber evidence="5">6.2.1.26</ecNumber>
    </recommendedName>
    <alternativeName>
        <fullName evidence="5">o-succinylbenzoyl-CoA synthetase</fullName>
        <shortName evidence="5">OSB-CoA synthetase</shortName>
    </alternativeName>
</protein>
<comment type="caution">
    <text evidence="8">The sequence shown here is derived from an EMBL/GenBank/DDBJ whole genome shotgun (WGS) entry which is preliminary data.</text>
</comment>
<comment type="pathway">
    <text evidence="5">Quinol/quinone metabolism; 1,4-dihydroxy-2-naphthoate biosynthesis; 1,4-dihydroxy-2-naphthoate from chorismate: step 5/7.</text>
</comment>
<dbReference type="GO" id="GO:0006631">
    <property type="term" value="P:fatty acid metabolic process"/>
    <property type="evidence" value="ECO:0007669"/>
    <property type="project" value="TreeGrafter"/>
</dbReference>
<reference evidence="8 9" key="1">
    <citation type="journal article" date="2015" name="Genome Announc.">
        <title>Expanding the biotechnology potential of lactobacilli through comparative genomics of 213 strains and associated genera.</title>
        <authorList>
            <person name="Sun Z."/>
            <person name="Harris H.M."/>
            <person name="McCann A."/>
            <person name="Guo C."/>
            <person name="Argimon S."/>
            <person name="Zhang W."/>
            <person name="Yang X."/>
            <person name="Jeffery I.B."/>
            <person name="Cooney J.C."/>
            <person name="Kagawa T.F."/>
            <person name="Liu W."/>
            <person name="Song Y."/>
            <person name="Salvetti E."/>
            <person name="Wrobel A."/>
            <person name="Rasinkangas P."/>
            <person name="Parkhill J."/>
            <person name="Rea M.C."/>
            <person name="O'Sullivan O."/>
            <person name="Ritari J."/>
            <person name="Douillard F.P."/>
            <person name="Paul Ross R."/>
            <person name="Yang R."/>
            <person name="Briner A.E."/>
            <person name="Felis G.E."/>
            <person name="de Vos W.M."/>
            <person name="Barrangou R."/>
            <person name="Klaenhammer T.R."/>
            <person name="Caufield P.W."/>
            <person name="Cui Y."/>
            <person name="Zhang H."/>
            <person name="O'Toole P.W."/>
        </authorList>
    </citation>
    <scope>NUCLEOTIDE SEQUENCE [LARGE SCALE GENOMIC DNA]</scope>
    <source>
        <strain evidence="8 9">DSM 20001</strain>
    </source>
</reference>
<dbReference type="EC" id="6.2.1.26" evidence="5"/>
<dbReference type="GO" id="GO:0031956">
    <property type="term" value="F:medium-chain fatty acid-CoA ligase activity"/>
    <property type="evidence" value="ECO:0007669"/>
    <property type="project" value="TreeGrafter"/>
</dbReference>
<dbReference type="SUPFAM" id="SSF56801">
    <property type="entry name" value="Acetyl-CoA synthetase-like"/>
    <property type="match status" value="1"/>
</dbReference>
<comment type="pathway">
    <text evidence="5">Quinol/quinone metabolism; menaquinone biosynthesis.</text>
</comment>
<dbReference type="Proteomes" id="UP000051181">
    <property type="component" value="Unassembled WGS sequence"/>
</dbReference>
<keyword evidence="3 5" id="KW-0547">Nucleotide-binding</keyword>
<dbReference type="InterPro" id="IPR010192">
    <property type="entry name" value="MenE"/>
</dbReference>
<comment type="catalytic activity">
    <reaction evidence="5">
        <text>2-succinylbenzoate + ATP + CoA = 2-succinylbenzoyl-CoA + AMP + diphosphate</text>
        <dbReference type="Rhea" id="RHEA:17009"/>
        <dbReference type="ChEBI" id="CHEBI:18325"/>
        <dbReference type="ChEBI" id="CHEBI:30616"/>
        <dbReference type="ChEBI" id="CHEBI:33019"/>
        <dbReference type="ChEBI" id="CHEBI:57287"/>
        <dbReference type="ChEBI" id="CHEBI:57364"/>
        <dbReference type="ChEBI" id="CHEBI:456215"/>
        <dbReference type="EC" id="6.2.1.26"/>
    </reaction>
</comment>
<evidence type="ECO:0000256" key="5">
    <source>
        <dbReference type="HAMAP-Rule" id="MF_00731"/>
    </source>
</evidence>
<keyword evidence="4 5" id="KW-0067">ATP-binding</keyword>
<dbReference type="PANTHER" id="PTHR43201">
    <property type="entry name" value="ACYL-COA SYNTHETASE"/>
    <property type="match status" value="1"/>
</dbReference>
<evidence type="ECO:0000256" key="4">
    <source>
        <dbReference type="ARBA" id="ARBA00022840"/>
    </source>
</evidence>
<dbReference type="UniPathway" id="UPA01057">
    <property type="reaction ID" value="UER00166"/>
</dbReference>
<dbReference type="GO" id="GO:0009234">
    <property type="term" value="P:menaquinone biosynthetic process"/>
    <property type="evidence" value="ECO:0007669"/>
    <property type="project" value="UniProtKB-UniRule"/>
</dbReference>
<accession>A0A0R1EXL1</accession>
<dbReference type="NCBIfam" id="NF002966">
    <property type="entry name" value="PRK03640.1"/>
    <property type="match status" value="1"/>
</dbReference>
<dbReference type="InterPro" id="IPR020845">
    <property type="entry name" value="AMP-binding_CS"/>
</dbReference>
<evidence type="ECO:0000256" key="3">
    <source>
        <dbReference type="ARBA" id="ARBA00022741"/>
    </source>
</evidence>
<dbReference type="PROSITE" id="PS00455">
    <property type="entry name" value="AMP_BINDING"/>
    <property type="match status" value="1"/>
</dbReference>
<dbReference type="InterPro" id="IPR000873">
    <property type="entry name" value="AMP-dep_synth/lig_dom"/>
</dbReference>
<evidence type="ECO:0000313" key="9">
    <source>
        <dbReference type="Proteomes" id="UP000051181"/>
    </source>
</evidence>
<gene>
    <name evidence="5" type="primary">menE</name>
    <name evidence="8" type="ORF">FD22_GL000142</name>
</gene>
<dbReference type="AlphaFoldDB" id="A0A0R1EXL1"/>
<evidence type="ECO:0000313" key="8">
    <source>
        <dbReference type="EMBL" id="KRK14166.1"/>
    </source>
</evidence>
<dbReference type="Gene3D" id="3.40.50.12780">
    <property type="entry name" value="N-terminal domain of ligase-like"/>
    <property type="match status" value="1"/>
</dbReference>
<dbReference type="RefSeq" id="WP_010011217.1">
    <property type="nucleotide sequence ID" value="NZ_AZCN01000100.1"/>
</dbReference>
<dbReference type="Pfam" id="PF13193">
    <property type="entry name" value="AMP-binding_C"/>
    <property type="match status" value="1"/>
</dbReference>
<keyword evidence="1 5" id="KW-0474">Menaquinone biosynthesis</keyword>
<dbReference type="UniPathway" id="UPA00079"/>
<name>A0A0R1EXL1_9LACO</name>
<dbReference type="Gene3D" id="3.30.300.30">
    <property type="match status" value="1"/>
</dbReference>
<dbReference type="InterPro" id="IPR042099">
    <property type="entry name" value="ANL_N_sf"/>
</dbReference>
<proteinExistence type="inferred from homology"/>
<comment type="similarity">
    <text evidence="5">Belongs to the ATP-dependent AMP-binding enzyme family. MenE subfamily.</text>
</comment>
<comment type="function">
    <text evidence="5">Converts 2-succinylbenzoate (OSB) to 2-succinylbenzoyl-CoA (OSB-CoA).</text>
</comment>
<evidence type="ECO:0000259" key="7">
    <source>
        <dbReference type="Pfam" id="PF13193"/>
    </source>
</evidence>
<dbReference type="eggNOG" id="COG0318">
    <property type="taxonomic scope" value="Bacteria"/>
</dbReference>
<keyword evidence="2 5" id="KW-0436">Ligase</keyword>
<dbReference type="GeneID" id="65915747"/>
<evidence type="ECO:0000256" key="2">
    <source>
        <dbReference type="ARBA" id="ARBA00022598"/>
    </source>
</evidence>
<evidence type="ECO:0000256" key="1">
    <source>
        <dbReference type="ARBA" id="ARBA00022428"/>
    </source>
</evidence>